<sequence length="251" mass="28354">MSQSEKEKQLEQLEKEFKENEEKLLGPTYEYWKKIRTPREMGMSDHGSLSVTARDIGGLIEYVKLMVSGGGRASKPGKPLGNKFFLPTNTKCFKRGTSDENGNLSEVDRYTYISHVPRGQIPFISSGMGVNFSTFKGQIPGAMQNLEAINPANFWRAMKTNGKPLCMPIEMETRDNNDNIKMEIKHVPVIEVKSMDACLFPGKRNPETGEACRETFTNLNNDNDDLLLQFYIGTVSLLGLYLVYNMGKKLY</sequence>
<evidence type="ECO:0000313" key="2">
    <source>
        <dbReference type="EMBL" id="QHS95011.1"/>
    </source>
</evidence>
<feature type="transmembrane region" description="Helical" evidence="1">
    <location>
        <begin position="226"/>
        <end position="244"/>
    </location>
</feature>
<evidence type="ECO:0000256" key="1">
    <source>
        <dbReference type="SAM" id="Phobius"/>
    </source>
</evidence>
<keyword evidence="1" id="KW-1133">Transmembrane helix</keyword>
<organism evidence="2">
    <name type="scientific">viral metagenome</name>
    <dbReference type="NCBI Taxonomy" id="1070528"/>
    <lineage>
        <taxon>unclassified sequences</taxon>
        <taxon>metagenomes</taxon>
        <taxon>organismal metagenomes</taxon>
    </lineage>
</organism>
<reference evidence="2" key="1">
    <citation type="journal article" date="2020" name="Nature">
        <title>Giant virus diversity and host interactions through global metagenomics.</title>
        <authorList>
            <person name="Schulz F."/>
            <person name="Roux S."/>
            <person name="Paez-Espino D."/>
            <person name="Jungbluth S."/>
            <person name="Walsh D.A."/>
            <person name="Denef V.J."/>
            <person name="McMahon K.D."/>
            <person name="Konstantinidis K.T."/>
            <person name="Eloe-Fadrosh E.A."/>
            <person name="Kyrpides N.C."/>
            <person name="Woyke T."/>
        </authorList>
    </citation>
    <scope>NUCLEOTIDE SEQUENCE</scope>
    <source>
        <strain evidence="2">GVMAG-M-3300018428-16</strain>
    </source>
</reference>
<dbReference type="AlphaFoldDB" id="A0A6C0BTA6"/>
<keyword evidence="1" id="KW-0812">Transmembrane</keyword>
<dbReference type="EMBL" id="MN739237">
    <property type="protein sequence ID" value="QHS95011.1"/>
    <property type="molecule type" value="Genomic_DNA"/>
</dbReference>
<proteinExistence type="predicted"/>
<name>A0A6C0BTA6_9ZZZZ</name>
<keyword evidence="1" id="KW-0472">Membrane</keyword>
<protein>
    <submittedName>
        <fullName evidence="2">Uncharacterized protein</fullName>
    </submittedName>
</protein>
<accession>A0A6C0BTA6</accession>